<dbReference type="KEGG" id="plue:EWM63_24540"/>
<dbReference type="OrthoDB" id="6891340at2"/>
<dbReference type="Proteomes" id="UP000290637">
    <property type="component" value="Chromosome"/>
</dbReference>
<feature type="signal peptide" evidence="1">
    <location>
        <begin position="1"/>
        <end position="19"/>
    </location>
</feature>
<organism evidence="2 3">
    <name type="scientific">Pseudoduganella lutea</name>
    <dbReference type="NCBI Taxonomy" id="321985"/>
    <lineage>
        <taxon>Bacteria</taxon>
        <taxon>Pseudomonadati</taxon>
        <taxon>Pseudomonadota</taxon>
        <taxon>Betaproteobacteria</taxon>
        <taxon>Burkholderiales</taxon>
        <taxon>Oxalobacteraceae</taxon>
        <taxon>Telluria group</taxon>
        <taxon>Pseudoduganella</taxon>
    </lineage>
</organism>
<evidence type="ECO:0000313" key="2">
    <source>
        <dbReference type="EMBL" id="QBE65757.1"/>
    </source>
</evidence>
<feature type="chain" id="PRO_5020350157" description="Lipoprotein" evidence="1">
    <location>
        <begin position="20"/>
        <end position="224"/>
    </location>
</feature>
<dbReference type="PROSITE" id="PS51257">
    <property type="entry name" value="PROKAR_LIPOPROTEIN"/>
    <property type="match status" value="1"/>
</dbReference>
<gene>
    <name evidence="2" type="ORF">EWM63_24540</name>
</gene>
<name>A0A4P6L2U9_9BURK</name>
<evidence type="ECO:0000256" key="1">
    <source>
        <dbReference type="SAM" id="SignalP"/>
    </source>
</evidence>
<protein>
    <recommendedName>
        <fullName evidence="4">Lipoprotein</fullName>
    </recommendedName>
</protein>
<keyword evidence="3" id="KW-1185">Reference proteome</keyword>
<proteinExistence type="predicted"/>
<keyword evidence="1" id="KW-0732">Signal</keyword>
<evidence type="ECO:0000313" key="3">
    <source>
        <dbReference type="Proteomes" id="UP000290637"/>
    </source>
</evidence>
<dbReference type="AlphaFoldDB" id="A0A4P6L2U9"/>
<evidence type="ECO:0008006" key="4">
    <source>
        <dbReference type="Google" id="ProtNLM"/>
    </source>
</evidence>
<dbReference type="EMBL" id="CP035913">
    <property type="protein sequence ID" value="QBE65757.1"/>
    <property type="molecule type" value="Genomic_DNA"/>
</dbReference>
<reference evidence="2 3" key="1">
    <citation type="submission" date="2019-02" db="EMBL/GenBank/DDBJ databases">
        <title>Draft Genome Sequences of Six Type Strains of the Genus Massilia.</title>
        <authorList>
            <person name="Miess H."/>
            <person name="Frediansyhah A."/>
            <person name="Gross H."/>
        </authorList>
    </citation>
    <scope>NUCLEOTIDE SEQUENCE [LARGE SCALE GENOMIC DNA]</scope>
    <source>
        <strain evidence="2 3">DSM 17473</strain>
    </source>
</reference>
<accession>A0A4P6L2U9</accession>
<sequence length="224" mass="24345">MIAKVAIPFALAAALAGCAVPYSPAPLATNFPTARQEKLQAASHWNAIADHLEQRVVAEMKKHPQRPFHVVEDKEASPFKRAVTNQLITSLVKDGFVVSRTPAGAWKVELDIQAVTFTPNRPQYRYTGALTALTNGAWVLSDINPTVGAVALAGAGDASHWFHSQFANGPTPKTELIVTLSVGDQFRYHARSTSAYYVADTDRALYGIKEDTQLTKVFQVQGGR</sequence>
<dbReference type="RefSeq" id="WP_130188866.1">
    <property type="nucleotide sequence ID" value="NZ_CP035913.1"/>
</dbReference>